<dbReference type="Pfam" id="PF00656">
    <property type="entry name" value="Peptidase_C14"/>
    <property type="match status" value="1"/>
</dbReference>
<dbReference type="Gene3D" id="3.40.50.1460">
    <property type="match status" value="1"/>
</dbReference>
<accession>A0A2K8Z4S3</accession>
<evidence type="ECO:0000313" key="2">
    <source>
        <dbReference type="EMBL" id="AUD04872.1"/>
    </source>
</evidence>
<dbReference type="InterPro" id="IPR011600">
    <property type="entry name" value="Pept_C14_caspase"/>
</dbReference>
<sequence length="717" mass="79985">MMLQPDPTQPGLWTNPAWKPGDAGTFAVLIGISDYPYLKDGNAPQLAENNYGLGQLAVSALTAYRLFEWLRDQYLYAPGPGAPCQLAQCWLLLAPTQQERAVMKDEVLANTLVPTYINCRKALRAWYRSMAKIDDEAARHSRAVFFYSGHGLEVSHEEQILLPTDYLEPTGGSLNDAVNLGAARPALMELKVGNQFIFLDACRNDTPELRERIVQGDGVFDQGLAHMTNPDCNLMLMYATASGQQTFGPRSVDKGISLFGQALLSGLKAERNFALDRQQVPYSVQWSPLHQFVGTAYNDLLKQYKSPLKQRVKVTGEYDDSFAVVTHIRPDMLIPAVPLPQERDIFFGSSDDATDSAFDNEINAYEMAPNNEYFGPADDDPSSLVDEDDGPLFEIYALSGQRLWNPFSGESFALSAHDFFGRETVTAMWSNARLYRVGTNEPVNQPILFQKVARTPDRIGYQVSFTLNDKGLYWLELTDDRTSYALILPCITDGIRPLFVAEFIVEESAPGQPFIFSISGLQLSLSPDNEGTLQAAALLWEKYENYGAAKATEDMDVNFLNNLVYGKMRDPLSALIASIILFRLGRTDKLPREWLENLLNWFPEYADTPVLLNEYLFRLEKAAPNEAVYQQRTGDCLLTMHKRGLPVTGEVISYAIREAGALTEGVNKDNQPSESLSGTLAVLKNARQFFLPGGLFTAFSGNGDALHELRVNWHLTH</sequence>
<feature type="domain" description="Peptidase C14 caspase" evidence="1">
    <location>
        <begin position="114"/>
        <end position="271"/>
    </location>
</feature>
<dbReference type="GO" id="GO:0004197">
    <property type="term" value="F:cysteine-type endopeptidase activity"/>
    <property type="evidence" value="ECO:0007669"/>
    <property type="project" value="InterPro"/>
</dbReference>
<reference evidence="2 3" key="1">
    <citation type="submission" date="2017-11" db="EMBL/GenBank/DDBJ databases">
        <title>Taxonomic description and genome sequences of Spirosoma HA7 sp. nov., isolated from pollen microhabitat of Corylus avellana.</title>
        <authorList>
            <person name="Ambika Manirajan B."/>
            <person name="Suarez C."/>
            <person name="Ratering S."/>
            <person name="Geissler-Plaum R."/>
            <person name="Cardinale M."/>
            <person name="Sylvia S."/>
        </authorList>
    </citation>
    <scope>NUCLEOTIDE SEQUENCE [LARGE SCALE GENOMIC DNA]</scope>
    <source>
        <strain evidence="2 3">HA7</strain>
    </source>
</reference>
<dbReference type="KEGG" id="spir:CWM47_25325"/>
<name>A0A2K8Z4S3_9BACT</name>
<proteinExistence type="predicted"/>
<dbReference type="InterPro" id="IPR029030">
    <property type="entry name" value="Caspase-like_dom_sf"/>
</dbReference>
<dbReference type="GO" id="GO:0006508">
    <property type="term" value="P:proteolysis"/>
    <property type="evidence" value="ECO:0007669"/>
    <property type="project" value="InterPro"/>
</dbReference>
<dbReference type="OrthoDB" id="9812126at2"/>
<dbReference type="EMBL" id="CP025096">
    <property type="protein sequence ID" value="AUD04872.1"/>
    <property type="molecule type" value="Genomic_DNA"/>
</dbReference>
<dbReference type="Proteomes" id="UP000232883">
    <property type="component" value="Chromosome"/>
</dbReference>
<dbReference type="AlphaFoldDB" id="A0A2K8Z4S3"/>
<dbReference type="RefSeq" id="WP_100991125.1">
    <property type="nucleotide sequence ID" value="NZ_CP025096.1"/>
</dbReference>
<gene>
    <name evidence="2" type="ORF">CWM47_25325</name>
</gene>
<protein>
    <recommendedName>
        <fullName evidence="1">Peptidase C14 caspase domain-containing protein</fullName>
    </recommendedName>
</protein>
<evidence type="ECO:0000313" key="3">
    <source>
        <dbReference type="Proteomes" id="UP000232883"/>
    </source>
</evidence>
<evidence type="ECO:0000259" key="1">
    <source>
        <dbReference type="Pfam" id="PF00656"/>
    </source>
</evidence>
<dbReference type="SUPFAM" id="SSF52129">
    <property type="entry name" value="Caspase-like"/>
    <property type="match status" value="1"/>
</dbReference>
<keyword evidence="3" id="KW-1185">Reference proteome</keyword>
<organism evidence="2 3">
    <name type="scientific">Spirosoma pollinicola</name>
    <dbReference type="NCBI Taxonomy" id="2057025"/>
    <lineage>
        <taxon>Bacteria</taxon>
        <taxon>Pseudomonadati</taxon>
        <taxon>Bacteroidota</taxon>
        <taxon>Cytophagia</taxon>
        <taxon>Cytophagales</taxon>
        <taxon>Cytophagaceae</taxon>
        <taxon>Spirosoma</taxon>
    </lineage>
</organism>